<dbReference type="Gene3D" id="1.10.10.10">
    <property type="entry name" value="Winged helix-like DNA-binding domain superfamily/Winged helix DNA-binding domain"/>
    <property type="match status" value="1"/>
</dbReference>
<organism evidence="1 2">
    <name type="scientific">Phocaeicola intestinalis</name>
    <dbReference type="NCBI Taxonomy" id="2762212"/>
    <lineage>
        <taxon>Bacteria</taxon>
        <taxon>Pseudomonadati</taxon>
        <taxon>Bacteroidota</taxon>
        <taxon>Bacteroidia</taxon>
        <taxon>Bacteroidales</taxon>
        <taxon>Bacteroidaceae</taxon>
        <taxon>Phocaeicola</taxon>
    </lineage>
</organism>
<sequence>MNVNAIGENAGIVWRALHGKNLSWEELIENTKLDPLTLACAIGWLARENKIIISHRGGIIYFETFHESYY</sequence>
<proteinExistence type="predicted"/>
<protein>
    <submittedName>
        <fullName evidence="1">Winged helix-turn-helix domain-containing protein</fullName>
    </submittedName>
</protein>
<dbReference type="Proteomes" id="UP000620874">
    <property type="component" value="Unassembled WGS sequence"/>
</dbReference>
<gene>
    <name evidence="1" type="ORF">H9625_07020</name>
</gene>
<name>A0ABR8Y7L6_9BACT</name>
<reference evidence="1 2" key="1">
    <citation type="submission" date="2020-08" db="EMBL/GenBank/DDBJ databases">
        <title>A Genomic Blueprint of the Chicken Gut Microbiome.</title>
        <authorList>
            <person name="Gilroy R."/>
            <person name="Ravi A."/>
            <person name="Getino M."/>
            <person name="Pursley I."/>
            <person name="Horton D.L."/>
            <person name="Alikhan N.-F."/>
            <person name="Baker D."/>
            <person name="Gharbi K."/>
            <person name="Hall N."/>
            <person name="Watson M."/>
            <person name="Adriaenssens E.M."/>
            <person name="Foster-Nyarko E."/>
            <person name="Jarju S."/>
            <person name="Secka A."/>
            <person name="Antonio M."/>
            <person name="Oren A."/>
            <person name="Chaudhuri R."/>
            <person name="La Ragione R.M."/>
            <person name="Hildebrand F."/>
            <person name="Pallen M.J."/>
        </authorList>
    </citation>
    <scope>NUCLEOTIDE SEQUENCE [LARGE SCALE GENOMIC DNA]</scope>
    <source>
        <strain evidence="1 2">Sa1CVN1</strain>
    </source>
</reference>
<accession>A0ABR8Y7L6</accession>
<keyword evidence="2" id="KW-1185">Reference proteome</keyword>
<evidence type="ECO:0000313" key="2">
    <source>
        <dbReference type="Proteomes" id="UP000620874"/>
    </source>
</evidence>
<dbReference type="Pfam" id="PF10771">
    <property type="entry name" value="DUF2582"/>
    <property type="match status" value="1"/>
</dbReference>
<dbReference type="EMBL" id="JACSPP010000016">
    <property type="protein sequence ID" value="MBD8040198.1"/>
    <property type="molecule type" value="Genomic_DNA"/>
</dbReference>
<evidence type="ECO:0000313" key="1">
    <source>
        <dbReference type="EMBL" id="MBD8040198.1"/>
    </source>
</evidence>
<dbReference type="InterPro" id="IPR036388">
    <property type="entry name" value="WH-like_DNA-bd_sf"/>
</dbReference>
<comment type="caution">
    <text evidence="1">The sequence shown here is derived from an EMBL/GenBank/DDBJ whole genome shotgun (WGS) entry which is preliminary data.</text>
</comment>
<dbReference type="InterPro" id="IPR019707">
    <property type="entry name" value="DUF2582"/>
</dbReference>
<dbReference type="RefSeq" id="WP_191763633.1">
    <property type="nucleotide sequence ID" value="NZ_JACSPP010000016.1"/>
</dbReference>